<dbReference type="EMBL" id="JACJLA010000019">
    <property type="protein sequence ID" value="MBM6913408.1"/>
    <property type="molecule type" value="Genomic_DNA"/>
</dbReference>
<keyword evidence="2" id="KW-1185">Reference proteome</keyword>
<protein>
    <submittedName>
        <fullName evidence="1">Uncharacterized protein</fullName>
    </submittedName>
</protein>
<reference evidence="1 2" key="1">
    <citation type="journal article" date="2021" name="Sci. Rep.">
        <title>The distribution of antibiotic resistance genes in chicken gut microbiota commensals.</title>
        <authorList>
            <person name="Juricova H."/>
            <person name="Matiasovicova J."/>
            <person name="Kubasova T."/>
            <person name="Cejkova D."/>
            <person name="Rychlik I."/>
        </authorList>
    </citation>
    <scope>NUCLEOTIDE SEQUENCE [LARGE SCALE GENOMIC DNA]</scope>
    <source>
        <strain evidence="1 2">An537</strain>
    </source>
</reference>
<gene>
    <name evidence="1" type="ORF">H6A01_08755</name>
</gene>
<accession>A0ABS2GJG5</accession>
<name>A0ABS2GJG5_9FIRM</name>
<organism evidence="1 2">
    <name type="scientific">Veillonella magna</name>
    <dbReference type="NCBI Taxonomy" id="464322"/>
    <lineage>
        <taxon>Bacteria</taxon>
        <taxon>Bacillati</taxon>
        <taxon>Bacillota</taxon>
        <taxon>Negativicutes</taxon>
        <taxon>Veillonellales</taxon>
        <taxon>Veillonellaceae</taxon>
        <taxon>Veillonella</taxon>
    </lineage>
</organism>
<dbReference type="RefSeq" id="WP_205088332.1">
    <property type="nucleotide sequence ID" value="NZ_JACJLA010000019.1"/>
</dbReference>
<proteinExistence type="predicted"/>
<dbReference type="Proteomes" id="UP000707138">
    <property type="component" value="Unassembled WGS sequence"/>
</dbReference>
<comment type="caution">
    <text evidence="1">The sequence shown here is derived from an EMBL/GenBank/DDBJ whole genome shotgun (WGS) entry which is preliminary data.</text>
</comment>
<evidence type="ECO:0000313" key="2">
    <source>
        <dbReference type="Proteomes" id="UP000707138"/>
    </source>
</evidence>
<evidence type="ECO:0000313" key="1">
    <source>
        <dbReference type="EMBL" id="MBM6913408.1"/>
    </source>
</evidence>
<sequence length="100" mass="11582">MDSKSKIQSEIIDSLDTPEEYHFSNPGPTDPPKRNFWNDECGHIRVKNLLAFWLPEFTLQKEIGGTVYTVTGSYDGTEPLNRKIERIMAEKFIEKMEDSE</sequence>